<keyword evidence="2" id="KW-1185">Reference proteome</keyword>
<dbReference type="Gene3D" id="3.30.530.20">
    <property type="match status" value="1"/>
</dbReference>
<gene>
    <name evidence="1" type="ORF">E1284_20785</name>
</gene>
<name>A0A4R4NYL6_9ACTN</name>
<dbReference type="AlphaFoldDB" id="A0A4R4NYL6"/>
<comment type="caution">
    <text evidence="1">The sequence shown here is derived from an EMBL/GenBank/DDBJ whole genome shotgun (WGS) entry which is preliminary data.</text>
</comment>
<evidence type="ECO:0000313" key="1">
    <source>
        <dbReference type="EMBL" id="TDC13287.1"/>
    </source>
</evidence>
<dbReference type="EMBL" id="SMJW01000104">
    <property type="protein sequence ID" value="TDC13287.1"/>
    <property type="molecule type" value="Genomic_DNA"/>
</dbReference>
<sequence>MGREFEIVREYETGASPEQVWEAVTTGTAAWLWPMEFEPREGGAAGGIGVITAWDPPHRLTSRAEDPDGLGGMPQTLNVLDHLIEPREGGGAWVRYVHSGIFTGDWDDQYDGASRHTDFYLHTLRQYLAHFTGRRAVHSDVQGPQASMRKGSFAAAVKALGLDGAAEGDTVRVDLPGTGPADAVLDYRTEHFAGLRTGDAMYRIFGRDAWGGPVGIALHRFAPDAAASAEQAREAWQEWLNGVYA</sequence>
<dbReference type="Proteomes" id="UP000295431">
    <property type="component" value="Unassembled WGS sequence"/>
</dbReference>
<dbReference type="SUPFAM" id="SSF55961">
    <property type="entry name" value="Bet v1-like"/>
    <property type="match status" value="1"/>
</dbReference>
<protein>
    <submittedName>
        <fullName evidence="1">SRPBCC domain-containing protein</fullName>
    </submittedName>
</protein>
<accession>A0A4R4NYL6</accession>
<organism evidence="1 2">
    <name type="scientific">Actinomadura bangladeshensis</name>
    <dbReference type="NCBI Taxonomy" id="453573"/>
    <lineage>
        <taxon>Bacteria</taxon>
        <taxon>Bacillati</taxon>
        <taxon>Actinomycetota</taxon>
        <taxon>Actinomycetes</taxon>
        <taxon>Streptosporangiales</taxon>
        <taxon>Thermomonosporaceae</taxon>
        <taxon>Actinomadura</taxon>
    </lineage>
</organism>
<dbReference type="RefSeq" id="WP_131941383.1">
    <property type="nucleotide sequence ID" value="NZ_BAAAMX010000013.1"/>
</dbReference>
<reference evidence="1 2" key="1">
    <citation type="submission" date="2019-03" db="EMBL/GenBank/DDBJ databases">
        <title>Draft genome sequences of novel Actinobacteria.</title>
        <authorList>
            <person name="Sahin N."/>
            <person name="Ay H."/>
            <person name="Saygin H."/>
        </authorList>
    </citation>
    <scope>NUCLEOTIDE SEQUENCE [LARGE SCALE GENOMIC DNA]</scope>
    <source>
        <strain evidence="1 2">DSM 45347</strain>
    </source>
</reference>
<proteinExistence type="predicted"/>
<dbReference type="OrthoDB" id="8417725at2"/>
<evidence type="ECO:0000313" key="2">
    <source>
        <dbReference type="Proteomes" id="UP000295431"/>
    </source>
</evidence>
<dbReference type="InterPro" id="IPR023393">
    <property type="entry name" value="START-like_dom_sf"/>
</dbReference>